<comment type="subunit">
    <text evidence="7">Interacts with Pk92B/ASK1.</text>
</comment>
<dbReference type="InterPro" id="IPR029033">
    <property type="entry name" value="His_PPase_superfam"/>
</dbReference>
<evidence type="ECO:0000256" key="5">
    <source>
        <dbReference type="ARBA" id="ARBA00022801"/>
    </source>
</evidence>
<comment type="catalytic activity">
    <reaction evidence="12">
        <text>O-phospho-L-threonyl-[protein] + H2O = L-threonyl-[protein] + phosphate</text>
        <dbReference type="Rhea" id="RHEA:47004"/>
        <dbReference type="Rhea" id="RHEA-COMP:11060"/>
        <dbReference type="Rhea" id="RHEA-COMP:11605"/>
        <dbReference type="ChEBI" id="CHEBI:15377"/>
        <dbReference type="ChEBI" id="CHEBI:30013"/>
        <dbReference type="ChEBI" id="CHEBI:43474"/>
        <dbReference type="ChEBI" id="CHEBI:61977"/>
        <dbReference type="EC" id="3.1.3.16"/>
    </reaction>
</comment>
<evidence type="ECO:0000256" key="8">
    <source>
        <dbReference type="ARBA" id="ARBA00039765"/>
    </source>
</evidence>
<evidence type="ECO:0000256" key="4">
    <source>
        <dbReference type="ARBA" id="ARBA00022787"/>
    </source>
</evidence>
<dbReference type="GO" id="GO:0005741">
    <property type="term" value="C:mitochondrial outer membrane"/>
    <property type="evidence" value="ECO:0007669"/>
    <property type="project" value="UniProtKB-SubCell"/>
</dbReference>
<comment type="catalytic activity">
    <reaction evidence="11">
        <text>O-phospho-L-seryl-[protein] + H2O = L-seryl-[protein] + phosphate</text>
        <dbReference type="Rhea" id="RHEA:20629"/>
        <dbReference type="Rhea" id="RHEA-COMP:9863"/>
        <dbReference type="Rhea" id="RHEA-COMP:11604"/>
        <dbReference type="ChEBI" id="CHEBI:15377"/>
        <dbReference type="ChEBI" id="CHEBI:29999"/>
        <dbReference type="ChEBI" id="CHEBI:43474"/>
        <dbReference type="ChEBI" id="CHEBI:83421"/>
        <dbReference type="EC" id="3.1.3.16"/>
    </reaction>
</comment>
<comment type="function">
    <text evidence="6">Displays phosphatase activity for serine/threonine residues, and dephosphorylates and activates Pk92B kinase. Has apparently no phosphoglycerate mutase activity.</text>
</comment>
<evidence type="ECO:0000256" key="11">
    <source>
        <dbReference type="ARBA" id="ARBA00047761"/>
    </source>
</evidence>
<evidence type="ECO:0000256" key="1">
    <source>
        <dbReference type="ARBA" id="ARBA00004294"/>
    </source>
</evidence>
<dbReference type="PANTHER" id="PTHR20935:SF0">
    <property type="entry name" value="SERINE_THREONINE-PROTEIN PHOSPHATASE PGAM5, MITOCHONDRIAL"/>
    <property type="match status" value="1"/>
</dbReference>
<proteinExistence type="inferred from homology"/>
<evidence type="ECO:0000256" key="6">
    <source>
        <dbReference type="ARBA" id="ARBA00037234"/>
    </source>
</evidence>
<dbReference type="GO" id="GO:0090141">
    <property type="term" value="P:positive regulation of mitochondrial fission"/>
    <property type="evidence" value="ECO:0007669"/>
    <property type="project" value="TreeGrafter"/>
</dbReference>
<dbReference type="InterPro" id="IPR051021">
    <property type="entry name" value="Mito_Ser/Thr_phosphatase"/>
</dbReference>
<comment type="similarity">
    <text evidence="2">Belongs to the phosphoglycerate mutase family. BPG-dependent PGAM subfamily.</text>
</comment>
<organism evidence="13 14">
    <name type="scientific">Ceratina calcarata</name>
    <dbReference type="NCBI Taxonomy" id="156304"/>
    <lineage>
        <taxon>Eukaryota</taxon>
        <taxon>Metazoa</taxon>
        <taxon>Ecdysozoa</taxon>
        <taxon>Arthropoda</taxon>
        <taxon>Hexapoda</taxon>
        <taxon>Insecta</taxon>
        <taxon>Pterygota</taxon>
        <taxon>Neoptera</taxon>
        <taxon>Endopterygota</taxon>
        <taxon>Hymenoptera</taxon>
        <taxon>Apocrita</taxon>
        <taxon>Aculeata</taxon>
        <taxon>Apoidea</taxon>
        <taxon>Anthophila</taxon>
        <taxon>Apidae</taxon>
        <taxon>Ceratina</taxon>
        <taxon>Zadontomerus</taxon>
    </lineage>
</organism>
<dbReference type="InterPro" id="IPR013078">
    <property type="entry name" value="His_Pase_superF_clade-1"/>
</dbReference>
<evidence type="ECO:0000256" key="7">
    <source>
        <dbReference type="ARBA" id="ARBA00038605"/>
    </source>
</evidence>
<dbReference type="Proteomes" id="UP000694925">
    <property type="component" value="Unplaced"/>
</dbReference>
<sequence>MPIRLNFKKWVAGFGAIGGAILFYPNDKEHDPSLQNQHSWVTPPSFWGKWDNNWDRRHPEWLANVTKLDNEIDKEGRKKRSIRRKADVKHHILLVRHGQYHTQAKADSDRTLTDLGKQQAEATGKRLQELGLPYSMMVQSTIVRAKETAKIIEKYLTNLTVKEDSVLSEGMPIAPDPPIDMWNSEVVVYEDGPRIEAAFRKYFHRPEYSQEKDSYIILVCHANVIRYFVCRALQFPPEGWLRLSLNHGSITWVTIRPNGRVTLRNLGDSGHMEPQLISSY</sequence>
<dbReference type="EC" id="3.1.3.16" evidence="3"/>
<accession>A0AAJ7JBS9</accession>
<dbReference type="SMART" id="SM00855">
    <property type="entry name" value="PGAM"/>
    <property type="match status" value="1"/>
</dbReference>
<dbReference type="Pfam" id="PF00300">
    <property type="entry name" value="His_Phos_1"/>
    <property type="match status" value="2"/>
</dbReference>
<dbReference type="CDD" id="cd07067">
    <property type="entry name" value="HP_PGM_like"/>
    <property type="match status" value="1"/>
</dbReference>
<evidence type="ECO:0000256" key="12">
    <source>
        <dbReference type="ARBA" id="ARBA00048336"/>
    </source>
</evidence>
<evidence type="ECO:0000313" key="13">
    <source>
        <dbReference type="Proteomes" id="UP000694925"/>
    </source>
</evidence>
<evidence type="ECO:0000256" key="10">
    <source>
        <dbReference type="ARBA" id="ARBA00042520"/>
    </source>
</evidence>
<dbReference type="AlphaFoldDB" id="A0AAJ7JBS9"/>
<gene>
    <name evidence="14" type="primary">LOC108630274</name>
</gene>
<keyword evidence="13" id="KW-1185">Reference proteome</keyword>
<dbReference type="KEGG" id="ccal:108630274"/>
<dbReference type="GeneID" id="108630274"/>
<dbReference type="GO" id="GO:0004722">
    <property type="term" value="F:protein serine/threonine phosphatase activity"/>
    <property type="evidence" value="ECO:0007669"/>
    <property type="project" value="UniProtKB-EC"/>
</dbReference>
<evidence type="ECO:0000256" key="3">
    <source>
        <dbReference type="ARBA" id="ARBA00013081"/>
    </source>
</evidence>
<keyword evidence="5" id="KW-0378">Hydrolase</keyword>
<name>A0AAJ7JBS9_9HYME</name>
<evidence type="ECO:0000256" key="9">
    <source>
        <dbReference type="ARBA" id="ARBA00040722"/>
    </source>
</evidence>
<evidence type="ECO:0000256" key="2">
    <source>
        <dbReference type="ARBA" id="ARBA00006717"/>
    </source>
</evidence>
<comment type="subcellular location">
    <subcellularLocation>
        <location evidence="1">Mitochondrion outer membrane</location>
    </subcellularLocation>
</comment>
<keyword evidence="4" id="KW-0472">Membrane</keyword>
<dbReference type="SUPFAM" id="SSF53254">
    <property type="entry name" value="Phosphoglycerate mutase-like"/>
    <property type="match status" value="1"/>
</dbReference>
<keyword evidence="4" id="KW-0496">Mitochondrion</keyword>
<dbReference type="PANTHER" id="PTHR20935">
    <property type="entry name" value="PHOSPHOGLYCERATE MUTASE-RELATED"/>
    <property type="match status" value="1"/>
</dbReference>
<protein>
    <recommendedName>
        <fullName evidence="8">Serine/threonine-protein phosphatase PGAM5, mitochondrial</fullName>
        <ecNumber evidence="3">3.1.3.16</ecNumber>
    </recommendedName>
    <alternativeName>
        <fullName evidence="10">Phosphoglycerate mutase family member 5 homolog</fullName>
    </alternativeName>
    <alternativeName>
        <fullName evidence="9">Serine/threonine-protein phosphatase Pgam5, mitochondrial</fullName>
    </alternativeName>
</protein>
<evidence type="ECO:0000313" key="14">
    <source>
        <dbReference type="RefSeq" id="XP_017888947.1"/>
    </source>
</evidence>
<reference evidence="14" key="1">
    <citation type="submission" date="2025-08" db="UniProtKB">
        <authorList>
            <consortium name="RefSeq"/>
        </authorList>
    </citation>
    <scope>IDENTIFICATION</scope>
    <source>
        <tissue evidence="14">Whole body</tissue>
    </source>
</reference>
<dbReference type="RefSeq" id="XP_017888947.1">
    <property type="nucleotide sequence ID" value="XM_018033458.2"/>
</dbReference>
<keyword evidence="4" id="KW-1000">Mitochondrion outer membrane</keyword>
<dbReference type="Gene3D" id="3.40.50.1240">
    <property type="entry name" value="Phosphoglycerate mutase-like"/>
    <property type="match status" value="1"/>
</dbReference>